<evidence type="ECO:0000256" key="2">
    <source>
        <dbReference type="SAM" id="MobiDB-lite"/>
    </source>
</evidence>
<sequence>MSDDEDESVIAGEGGEAGAEKYPFGEYTGTRDEHGDRHGKGYAILPNGDIYEGEYYHGKRHGKGLYCFKNGARYEGLWRKGLKHGQGEFIYPDASKYVGNWRKDLKHGQGNYYYINGDTYQGFWYQGLRHGLGTYTYKAINVNHYGTWKNGRMEGPGIINYPYYKYHGSFEKNLPKGKGCFTFDAKYMQHGFYINMRDPAFDYVGADEELKIEGSSESPGELGAPIGIVPIWKARDITEYKMDLLPPEPISLLVKDSEESLLDIIEYLQQQYEEGKQVGEEEDRTTTSPVPQDMLVDIPDIDFDDL</sequence>
<dbReference type="Gene3D" id="2.20.110.10">
    <property type="entry name" value="Histone H3 K4-specific methyltransferase SET7/9 N-terminal domain"/>
    <property type="match status" value="3"/>
</dbReference>
<protein>
    <recommendedName>
        <fullName evidence="5">Radial spoke head 1 homolog</fullName>
    </recommendedName>
</protein>
<evidence type="ECO:0008006" key="5">
    <source>
        <dbReference type="Google" id="ProtNLM"/>
    </source>
</evidence>
<dbReference type="EMBL" id="OU892279">
    <property type="protein sequence ID" value="CAG9766548.1"/>
    <property type="molecule type" value="Genomic_DNA"/>
</dbReference>
<dbReference type="InterPro" id="IPR003409">
    <property type="entry name" value="MORN"/>
</dbReference>
<dbReference type="SMART" id="SM00698">
    <property type="entry name" value="MORN"/>
    <property type="match status" value="6"/>
</dbReference>
<organism evidence="3 4">
    <name type="scientific">Ceutorhynchus assimilis</name>
    <name type="common">cabbage seed weevil</name>
    <dbReference type="NCBI Taxonomy" id="467358"/>
    <lineage>
        <taxon>Eukaryota</taxon>
        <taxon>Metazoa</taxon>
        <taxon>Ecdysozoa</taxon>
        <taxon>Arthropoda</taxon>
        <taxon>Hexapoda</taxon>
        <taxon>Insecta</taxon>
        <taxon>Pterygota</taxon>
        <taxon>Neoptera</taxon>
        <taxon>Endopterygota</taxon>
        <taxon>Coleoptera</taxon>
        <taxon>Polyphaga</taxon>
        <taxon>Cucujiformia</taxon>
        <taxon>Curculionidae</taxon>
        <taxon>Ceutorhynchinae</taxon>
        <taxon>Ceutorhynchus</taxon>
    </lineage>
</organism>
<dbReference type="SUPFAM" id="SSF82185">
    <property type="entry name" value="Histone H3 K4-specific methyltransferase SET7/9 N-terminal domain"/>
    <property type="match status" value="1"/>
</dbReference>
<proteinExistence type="predicted"/>
<dbReference type="GO" id="GO:0005634">
    <property type="term" value="C:nucleus"/>
    <property type="evidence" value="ECO:0007669"/>
    <property type="project" value="TreeGrafter"/>
</dbReference>
<dbReference type="AlphaFoldDB" id="A0A9N9QNH6"/>
<keyword evidence="1" id="KW-0677">Repeat</keyword>
<dbReference type="Pfam" id="PF02493">
    <property type="entry name" value="MORN"/>
    <property type="match status" value="7"/>
</dbReference>
<evidence type="ECO:0000256" key="1">
    <source>
        <dbReference type="ARBA" id="ARBA00022737"/>
    </source>
</evidence>
<name>A0A9N9QNH6_9CUCU</name>
<evidence type="ECO:0000313" key="4">
    <source>
        <dbReference type="Proteomes" id="UP001152799"/>
    </source>
</evidence>
<dbReference type="PANTHER" id="PTHR43215">
    <property type="entry name" value="RADIAL SPOKE HEAD 1 HOMOLOG"/>
    <property type="match status" value="1"/>
</dbReference>
<evidence type="ECO:0000313" key="3">
    <source>
        <dbReference type="EMBL" id="CAG9766548.1"/>
    </source>
</evidence>
<dbReference type="Proteomes" id="UP001152799">
    <property type="component" value="Chromosome 3"/>
</dbReference>
<accession>A0A9N9QNH6</accession>
<dbReference type="GO" id="GO:0007286">
    <property type="term" value="P:spermatid development"/>
    <property type="evidence" value="ECO:0007669"/>
    <property type="project" value="TreeGrafter"/>
</dbReference>
<dbReference type="PANTHER" id="PTHR43215:SF14">
    <property type="entry name" value="RADIAL SPOKE HEAD 1 HOMOLOG"/>
    <property type="match status" value="1"/>
</dbReference>
<dbReference type="GO" id="GO:0035082">
    <property type="term" value="P:axoneme assembly"/>
    <property type="evidence" value="ECO:0007669"/>
    <property type="project" value="TreeGrafter"/>
</dbReference>
<dbReference type="OrthoDB" id="423343at2759"/>
<feature type="region of interest" description="Disordered" evidence="2">
    <location>
        <begin position="273"/>
        <end position="306"/>
    </location>
</feature>
<keyword evidence="4" id="KW-1185">Reference proteome</keyword>
<dbReference type="GO" id="GO:0031514">
    <property type="term" value="C:motile cilium"/>
    <property type="evidence" value="ECO:0007669"/>
    <property type="project" value="TreeGrafter"/>
</dbReference>
<reference evidence="3" key="1">
    <citation type="submission" date="2022-01" db="EMBL/GenBank/DDBJ databases">
        <authorList>
            <person name="King R."/>
        </authorList>
    </citation>
    <scope>NUCLEOTIDE SEQUENCE</scope>
</reference>
<gene>
    <name evidence="3" type="ORF">CEUTPL_LOCUS7128</name>
</gene>